<accession>A0AAQ3RPN9</accession>
<organism evidence="1 2">
    <name type="scientific">Vigna mungo</name>
    <name type="common">Black gram</name>
    <name type="synonym">Phaseolus mungo</name>
    <dbReference type="NCBI Taxonomy" id="3915"/>
    <lineage>
        <taxon>Eukaryota</taxon>
        <taxon>Viridiplantae</taxon>
        <taxon>Streptophyta</taxon>
        <taxon>Embryophyta</taxon>
        <taxon>Tracheophyta</taxon>
        <taxon>Spermatophyta</taxon>
        <taxon>Magnoliopsida</taxon>
        <taxon>eudicotyledons</taxon>
        <taxon>Gunneridae</taxon>
        <taxon>Pentapetalae</taxon>
        <taxon>rosids</taxon>
        <taxon>fabids</taxon>
        <taxon>Fabales</taxon>
        <taxon>Fabaceae</taxon>
        <taxon>Papilionoideae</taxon>
        <taxon>50 kb inversion clade</taxon>
        <taxon>NPAAA clade</taxon>
        <taxon>indigoferoid/millettioid clade</taxon>
        <taxon>Phaseoleae</taxon>
        <taxon>Vigna</taxon>
    </lineage>
</organism>
<sequence>MSHDPRVTLTFSLDLLLCSFHGPLELSLLQPRQLFEMLRFSIHVCIVDTRHFLSLSSRSLKSGIGVSLKDQLKKKPLEGSDYGGKFCSDPNFNGLKATSIAPKLSTKSGPTLTNDDWTELLNASIVTQSITSASGSNQGNGVPAPRVLRQNNGRKLKGLSSASSLSSGTHFILDFSLLI</sequence>
<dbReference type="Proteomes" id="UP001374535">
    <property type="component" value="Chromosome 7"/>
</dbReference>
<dbReference type="AlphaFoldDB" id="A0AAQ3RPN9"/>
<name>A0AAQ3RPN9_VIGMU</name>
<evidence type="ECO:0000313" key="2">
    <source>
        <dbReference type="Proteomes" id="UP001374535"/>
    </source>
</evidence>
<evidence type="ECO:0000313" key="1">
    <source>
        <dbReference type="EMBL" id="WVZ03144.1"/>
    </source>
</evidence>
<keyword evidence="2" id="KW-1185">Reference proteome</keyword>
<reference evidence="1 2" key="1">
    <citation type="journal article" date="2023" name="Life. Sci Alliance">
        <title>Evolutionary insights into 3D genome organization and epigenetic landscape of Vigna mungo.</title>
        <authorList>
            <person name="Junaid A."/>
            <person name="Singh B."/>
            <person name="Bhatia S."/>
        </authorList>
    </citation>
    <scope>NUCLEOTIDE SEQUENCE [LARGE SCALE GENOMIC DNA]</scope>
    <source>
        <strain evidence="1">Urdbean</strain>
    </source>
</reference>
<gene>
    <name evidence="1" type="ORF">V8G54_023950</name>
</gene>
<dbReference type="EMBL" id="CP144694">
    <property type="protein sequence ID" value="WVZ03144.1"/>
    <property type="molecule type" value="Genomic_DNA"/>
</dbReference>
<protein>
    <submittedName>
        <fullName evidence="1">Uncharacterized protein</fullName>
    </submittedName>
</protein>
<proteinExistence type="predicted"/>